<evidence type="ECO:0000313" key="1">
    <source>
        <dbReference type="EMBL" id="KAJ3806692.1"/>
    </source>
</evidence>
<reference evidence="1" key="1">
    <citation type="submission" date="2022-09" db="EMBL/GenBank/DDBJ databases">
        <title>A Global Phylogenomic Analysis of the Shiitake Genus Lentinula.</title>
        <authorList>
            <consortium name="DOE Joint Genome Institute"/>
            <person name="Sierra-Patev S."/>
            <person name="Min B."/>
            <person name="Naranjo-Ortiz M."/>
            <person name="Looney B."/>
            <person name="Konkel Z."/>
            <person name="Slot J.C."/>
            <person name="Sakamoto Y."/>
            <person name="Steenwyk J.L."/>
            <person name="Rokas A."/>
            <person name="Carro J."/>
            <person name="Camarero S."/>
            <person name="Ferreira P."/>
            <person name="Molpeceres G."/>
            <person name="Ruiz-Duenas F.J."/>
            <person name="Serrano A."/>
            <person name="Henrissat B."/>
            <person name="Drula E."/>
            <person name="Hughes K.W."/>
            <person name="Mata J.L."/>
            <person name="Ishikawa N.K."/>
            <person name="Vargas-Isla R."/>
            <person name="Ushijima S."/>
            <person name="Smith C.A."/>
            <person name="Ahrendt S."/>
            <person name="Andreopoulos W."/>
            <person name="He G."/>
            <person name="Labutti K."/>
            <person name="Lipzen A."/>
            <person name="Ng V."/>
            <person name="Riley R."/>
            <person name="Sandor L."/>
            <person name="Barry K."/>
            <person name="Martinez A.T."/>
            <person name="Xiao Y."/>
            <person name="Gibbons J.G."/>
            <person name="Terashima K."/>
            <person name="Grigoriev I.V."/>
            <person name="Hibbett D.S."/>
        </authorList>
    </citation>
    <scope>NUCLEOTIDE SEQUENCE</scope>
    <source>
        <strain evidence="1">TMI1499</strain>
    </source>
</reference>
<keyword evidence="2" id="KW-1185">Reference proteome</keyword>
<gene>
    <name evidence="1" type="ORF">F5876DRAFT_68728</name>
</gene>
<accession>A0ACC1TPZ7</accession>
<evidence type="ECO:0000313" key="2">
    <source>
        <dbReference type="Proteomes" id="UP001163835"/>
    </source>
</evidence>
<name>A0ACC1TPZ7_9AGAR</name>
<comment type="caution">
    <text evidence="1">The sequence shown here is derived from an EMBL/GenBank/DDBJ whole genome shotgun (WGS) entry which is preliminary data.</text>
</comment>
<proteinExistence type="predicted"/>
<dbReference type="EMBL" id="MU795389">
    <property type="protein sequence ID" value="KAJ3806692.1"/>
    <property type="molecule type" value="Genomic_DNA"/>
</dbReference>
<dbReference type="Proteomes" id="UP001163835">
    <property type="component" value="Unassembled WGS sequence"/>
</dbReference>
<sequence length="109" mass="13130">MRRSFEDLQQRFTQREVRGISDADADGYLYAYVHSDEWKIGMTNDFSRRRDEWDRDCPDEWRIWLPPIRVANWRRSGQRTHNEIFVFAGPWPVVWSTIVYPILLRAAIA</sequence>
<protein>
    <submittedName>
        <fullName evidence="1">Uncharacterized protein</fullName>
    </submittedName>
</protein>
<organism evidence="1 2">
    <name type="scientific">Lentinula aff. lateritia</name>
    <dbReference type="NCBI Taxonomy" id="2804960"/>
    <lineage>
        <taxon>Eukaryota</taxon>
        <taxon>Fungi</taxon>
        <taxon>Dikarya</taxon>
        <taxon>Basidiomycota</taxon>
        <taxon>Agaricomycotina</taxon>
        <taxon>Agaricomycetes</taxon>
        <taxon>Agaricomycetidae</taxon>
        <taxon>Agaricales</taxon>
        <taxon>Marasmiineae</taxon>
        <taxon>Omphalotaceae</taxon>
        <taxon>Lentinula</taxon>
    </lineage>
</organism>